<dbReference type="Proteomes" id="UP000313359">
    <property type="component" value="Unassembled WGS sequence"/>
</dbReference>
<dbReference type="EMBL" id="ML122269">
    <property type="protein sequence ID" value="RPD59700.1"/>
    <property type="molecule type" value="Genomic_DNA"/>
</dbReference>
<proteinExistence type="predicted"/>
<evidence type="ECO:0000313" key="2">
    <source>
        <dbReference type="Proteomes" id="UP000313359"/>
    </source>
</evidence>
<accession>A0A5C2S7L0</accession>
<keyword evidence="2" id="KW-1185">Reference proteome</keyword>
<dbReference type="OrthoDB" id="5424209at2759"/>
<protein>
    <submittedName>
        <fullName evidence="1">Uncharacterized protein</fullName>
    </submittedName>
</protein>
<sequence>MSSIPRRTRSPAPATAIFCGLAPPSILDLLHGRHVAWTSIDLIRIFTDEGNDNMIAGPLVVWAGVSPDSLQAEDAFNSANGILQLLARFSIDDVKVEYREESVYKSSASPALVPSVSELDDTVDVRGPLTPA</sequence>
<dbReference type="STRING" id="1328759.A0A5C2S7L0"/>
<dbReference type="AlphaFoldDB" id="A0A5C2S7L0"/>
<evidence type="ECO:0000313" key="1">
    <source>
        <dbReference type="EMBL" id="RPD59700.1"/>
    </source>
</evidence>
<organism evidence="1 2">
    <name type="scientific">Lentinus tigrinus ALCF2SS1-6</name>
    <dbReference type="NCBI Taxonomy" id="1328759"/>
    <lineage>
        <taxon>Eukaryota</taxon>
        <taxon>Fungi</taxon>
        <taxon>Dikarya</taxon>
        <taxon>Basidiomycota</taxon>
        <taxon>Agaricomycotina</taxon>
        <taxon>Agaricomycetes</taxon>
        <taxon>Polyporales</taxon>
        <taxon>Polyporaceae</taxon>
        <taxon>Lentinus</taxon>
    </lineage>
</organism>
<name>A0A5C2S7L0_9APHY</name>
<gene>
    <name evidence="1" type="ORF">L227DRAFT_653959</name>
</gene>
<reference evidence="1" key="1">
    <citation type="journal article" date="2018" name="Genome Biol. Evol.">
        <title>Genomics and development of Lentinus tigrinus, a white-rot wood-decaying mushroom with dimorphic fruiting bodies.</title>
        <authorList>
            <person name="Wu B."/>
            <person name="Xu Z."/>
            <person name="Knudson A."/>
            <person name="Carlson A."/>
            <person name="Chen N."/>
            <person name="Kovaka S."/>
            <person name="LaButti K."/>
            <person name="Lipzen A."/>
            <person name="Pennachio C."/>
            <person name="Riley R."/>
            <person name="Schakwitz W."/>
            <person name="Umezawa K."/>
            <person name="Ohm R.A."/>
            <person name="Grigoriev I.V."/>
            <person name="Nagy L.G."/>
            <person name="Gibbons J."/>
            <person name="Hibbett D."/>
        </authorList>
    </citation>
    <scope>NUCLEOTIDE SEQUENCE [LARGE SCALE GENOMIC DNA]</scope>
    <source>
        <strain evidence="1">ALCF2SS1-6</strain>
    </source>
</reference>